<sequence length="579" mass="63595">MGLRAILTTRVLKYLVLLAFALLIVAISSFWFSGPSFSEKNVVFEIDGPTQVSSGEEVVFKLKYENKTRSTLYDLDFVFYYPEGSTVLIDGRPEKDHVEDFKIDELTAGEKGEREFSAFLIGERGNIKVTKAILTFRSGNLRSSFEKSISLSTTIVTTPISLTLAAPPSVVSDSPIQYVLDYRNESDEDAQDLIMEFDYPDGFSPKSYSINPESGNNKWTVKTLKVASGGRITVDGVLSGKEGENKVISTVLKRKVGGQYVDYQKVSAVTVISNPILGLVISVNKVSDYSASLGDRLNYTVDYSNDSNLTLSGMNLSVKLEGDMFDFSRLDTRGGLFDDFTKTITWDLSTISDFSNFFPNAKGQIIFNIPIKSFFSSAMPGASNERFVKATAKFRTPNIPVGSDVNEIATSASIITRIGTQPALNQSAYYNDPDFGFSGPLPPRVDEETIYTVHWQLTNPGNDTENAKIVAKLPSGAVWVDIAKTTANQPLPVFNPNSSEVSWSLPRIPYGAGVSTEKYEASFRIKIKPSSIQRGNVISIIEGALLTGTDSFTKQSIIINRSGINTDNLTDRPREGTVQ</sequence>
<keyword evidence="1" id="KW-0812">Transmembrane</keyword>
<evidence type="ECO:0008006" key="4">
    <source>
        <dbReference type="Google" id="ProtNLM"/>
    </source>
</evidence>
<comment type="caution">
    <text evidence="2">The sequence shown here is derived from an EMBL/GenBank/DDBJ whole genome shotgun (WGS) entry which is preliminary data.</text>
</comment>
<reference evidence="2 3" key="1">
    <citation type="journal article" date="2016" name="Nat. Commun.">
        <title>Thousands of microbial genomes shed light on interconnected biogeochemical processes in an aquifer system.</title>
        <authorList>
            <person name="Anantharaman K."/>
            <person name="Brown C.T."/>
            <person name="Hug L.A."/>
            <person name="Sharon I."/>
            <person name="Castelle C.J."/>
            <person name="Probst A.J."/>
            <person name="Thomas B.C."/>
            <person name="Singh A."/>
            <person name="Wilkins M.J."/>
            <person name="Karaoz U."/>
            <person name="Brodie E.L."/>
            <person name="Williams K.H."/>
            <person name="Hubbard S.S."/>
            <person name="Banfield J.F."/>
        </authorList>
    </citation>
    <scope>NUCLEOTIDE SEQUENCE [LARGE SCALE GENOMIC DNA]</scope>
</reference>
<dbReference type="EMBL" id="MGJD01000011">
    <property type="protein sequence ID" value="OGN01018.1"/>
    <property type="molecule type" value="Genomic_DNA"/>
</dbReference>
<gene>
    <name evidence="2" type="ORF">A2650_02155</name>
</gene>
<feature type="transmembrane region" description="Helical" evidence="1">
    <location>
        <begin position="12"/>
        <end position="32"/>
    </location>
</feature>
<dbReference type="Proteomes" id="UP000177117">
    <property type="component" value="Unassembled WGS sequence"/>
</dbReference>
<evidence type="ECO:0000313" key="2">
    <source>
        <dbReference type="EMBL" id="OGN01018.1"/>
    </source>
</evidence>
<evidence type="ECO:0000313" key="3">
    <source>
        <dbReference type="Proteomes" id="UP000177117"/>
    </source>
</evidence>
<dbReference type="AlphaFoldDB" id="A0A1F8EK92"/>
<name>A0A1F8EK92_9BACT</name>
<evidence type="ECO:0000256" key="1">
    <source>
        <dbReference type="SAM" id="Phobius"/>
    </source>
</evidence>
<protein>
    <recommendedName>
        <fullName evidence="4">DUF11 domain-containing protein</fullName>
    </recommendedName>
</protein>
<accession>A0A1F8EK92</accession>
<proteinExistence type="predicted"/>
<keyword evidence="1" id="KW-0472">Membrane</keyword>
<keyword evidence="1" id="KW-1133">Transmembrane helix</keyword>
<organism evidence="2 3">
    <name type="scientific">Candidatus Yanofskybacteria bacterium RIFCSPHIGHO2_01_FULL_41_53</name>
    <dbReference type="NCBI Taxonomy" id="1802663"/>
    <lineage>
        <taxon>Bacteria</taxon>
        <taxon>Candidatus Yanofskyibacteriota</taxon>
    </lineage>
</organism>